<evidence type="ECO:0008006" key="3">
    <source>
        <dbReference type="Google" id="ProtNLM"/>
    </source>
</evidence>
<dbReference type="PANTHER" id="PTHR35218:SF9">
    <property type="entry name" value="ENDONUCLEASE_EXONUCLEASE_PHOSPHATASE DOMAIN-CONTAINING PROTEIN"/>
    <property type="match status" value="1"/>
</dbReference>
<dbReference type="SUPFAM" id="SSF56219">
    <property type="entry name" value="DNase I-like"/>
    <property type="match status" value="1"/>
</dbReference>
<dbReference type="PANTHER" id="PTHR35218">
    <property type="entry name" value="RNASE H DOMAIN-CONTAINING PROTEIN"/>
    <property type="match status" value="1"/>
</dbReference>
<dbReference type="EMBL" id="JANJYI010000002">
    <property type="protein sequence ID" value="KAK2658462.1"/>
    <property type="molecule type" value="Genomic_DNA"/>
</dbReference>
<reference evidence="1" key="1">
    <citation type="journal article" date="2023" name="Plant J.">
        <title>Genome sequences and population genomics provide insights into the demographic history, inbreeding, and mutation load of two 'living fossil' tree species of Dipteronia.</title>
        <authorList>
            <person name="Feng Y."/>
            <person name="Comes H.P."/>
            <person name="Chen J."/>
            <person name="Zhu S."/>
            <person name="Lu R."/>
            <person name="Zhang X."/>
            <person name="Li P."/>
            <person name="Qiu J."/>
            <person name="Olsen K.M."/>
            <person name="Qiu Y."/>
        </authorList>
    </citation>
    <scope>NUCLEOTIDE SEQUENCE</scope>
    <source>
        <strain evidence="1">KIB01</strain>
    </source>
</reference>
<organism evidence="1 2">
    <name type="scientific">Dipteronia dyeriana</name>
    <dbReference type="NCBI Taxonomy" id="168575"/>
    <lineage>
        <taxon>Eukaryota</taxon>
        <taxon>Viridiplantae</taxon>
        <taxon>Streptophyta</taxon>
        <taxon>Embryophyta</taxon>
        <taxon>Tracheophyta</taxon>
        <taxon>Spermatophyta</taxon>
        <taxon>Magnoliopsida</taxon>
        <taxon>eudicotyledons</taxon>
        <taxon>Gunneridae</taxon>
        <taxon>Pentapetalae</taxon>
        <taxon>rosids</taxon>
        <taxon>malvids</taxon>
        <taxon>Sapindales</taxon>
        <taxon>Sapindaceae</taxon>
        <taxon>Hippocastanoideae</taxon>
        <taxon>Acereae</taxon>
        <taxon>Dipteronia</taxon>
    </lineage>
</organism>
<dbReference type="Gene3D" id="3.60.10.10">
    <property type="entry name" value="Endonuclease/exonuclease/phosphatase"/>
    <property type="match status" value="1"/>
</dbReference>
<name>A0AAD9XFQ3_9ROSI</name>
<keyword evidence="2" id="KW-1185">Reference proteome</keyword>
<proteinExistence type="predicted"/>
<dbReference type="Proteomes" id="UP001280121">
    <property type="component" value="Unassembled WGS sequence"/>
</dbReference>
<protein>
    <recommendedName>
        <fullName evidence="3">CCHC-type domain-containing protein</fullName>
    </recommendedName>
</protein>
<comment type="caution">
    <text evidence="1">The sequence shown here is derived from an EMBL/GenBank/DDBJ whole genome shotgun (WGS) entry which is preliminary data.</text>
</comment>
<gene>
    <name evidence="1" type="ORF">Ddye_004995</name>
</gene>
<sequence>MLLRYGRCLDYYFKCNRLGHSTRDCTEALNEATSEANLRLNVWLCTVIPPKRSQRVEKKSDGVFKSSRKCHSSFGVDFEVDDWKKKRVEALLDQDNSKEIVTSFNPPLLDVGTNAIILSAIPDRNCNDGSSIANASNVQKGRFIGWPVSTGPSITMKMFGWNARGLGSSRTFNTMHFHKQESIAELMFLMKTKCKLIVDSVGKSGGLCMMWDNSIIVDLLSYSPGHIEVRIQDNRNRVWRFTGFFSNPVQAQRLKSWILLRRLAGLYNLLWVVLGDFNEILCDSEKFGGSNKNWRDMAMFREAIDDSELEDMVFVRAKFT</sequence>
<evidence type="ECO:0000313" key="2">
    <source>
        <dbReference type="Proteomes" id="UP001280121"/>
    </source>
</evidence>
<dbReference type="AlphaFoldDB" id="A0AAD9XFQ3"/>
<dbReference type="InterPro" id="IPR036691">
    <property type="entry name" value="Endo/exonu/phosph_ase_sf"/>
</dbReference>
<evidence type="ECO:0000313" key="1">
    <source>
        <dbReference type="EMBL" id="KAK2658462.1"/>
    </source>
</evidence>
<accession>A0AAD9XFQ3</accession>